<evidence type="ECO:0000256" key="1">
    <source>
        <dbReference type="ARBA" id="ARBA00004123"/>
    </source>
</evidence>
<dbReference type="GO" id="GO:0010468">
    <property type="term" value="P:regulation of gene expression"/>
    <property type="evidence" value="ECO:0007669"/>
    <property type="project" value="UniProtKB-ARBA"/>
</dbReference>
<evidence type="ECO:0000256" key="3">
    <source>
        <dbReference type="ARBA" id="ARBA00023015"/>
    </source>
</evidence>
<sequence length="214" mass="23648">METRERLTVTNRILLANPSDSGEYALKMYPPSLERAALLSQIEHDEENGLDSAQNTYDEEKSKIEDEWKKGKERIRERLLESLEERRKKAREEMASDGALADVPTFDPPVPTRSSTRDRKPPPFTLAAPHPFGAAGEDMVSPFPLPLTSYAGGTGAWSAKGKRQKGVGAGSLQLGKAITALQGLKESEIEADLGEVKKAVKRKRGTRQVGQYRD</sequence>
<feature type="compositionally biased region" description="Basic and acidic residues" evidence="6">
    <location>
        <begin position="58"/>
        <end position="71"/>
    </location>
</feature>
<keyword evidence="2" id="KW-0678">Repressor</keyword>
<keyword evidence="3" id="KW-0805">Transcription regulation</keyword>
<keyword evidence="4" id="KW-0804">Transcription</keyword>
<dbReference type="SMART" id="SM01401">
    <property type="entry name" value="Sds3"/>
    <property type="match status" value="1"/>
</dbReference>
<organism evidence="7 8">
    <name type="scientific">Tulasnella calospora MUT 4182</name>
    <dbReference type="NCBI Taxonomy" id="1051891"/>
    <lineage>
        <taxon>Eukaryota</taxon>
        <taxon>Fungi</taxon>
        <taxon>Dikarya</taxon>
        <taxon>Basidiomycota</taxon>
        <taxon>Agaricomycotina</taxon>
        <taxon>Agaricomycetes</taxon>
        <taxon>Cantharellales</taxon>
        <taxon>Tulasnellaceae</taxon>
        <taxon>Tulasnella</taxon>
    </lineage>
</organism>
<dbReference type="OrthoDB" id="70376at2759"/>
<dbReference type="Proteomes" id="UP000054248">
    <property type="component" value="Unassembled WGS sequence"/>
</dbReference>
<feature type="region of interest" description="Disordered" evidence="6">
    <location>
        <begin position="87"/>
        <end position="131"/>
    </location>
</feature>
<keyword evidence="8" id="KW-1185">Reference proteome</keyword>
<evidence type="ECO:0000313" key="7">
    <source>
        <dbReference type="EMBL" id="KIO34122.1"/>
    </source>
</evidence>
<dbReference type="AlphaFoldDB" id="A0A0C3MK85"/>
<accession>A0A0C3MK85</accession>
<evidence type="ECO:0000256" key="2">
    <source>
        <dbReference type="ARBA" id="ARBA00022491"/>
    </source>
</evidence>
<evidence type="ECO:0000313" key="8">
    <source>
        <dbReference type="Proteomes" id="UP000054248"/>
    </source>
</evidence>
<gene>
    <name evidence="7" type="ORF">M407DRAFT_240747</name>
</gene>
<evidence type="ECO:0000256" key="6">
    <source>
        <dbReference type="SAM" id="MobiDB-lite"/>
    </source>
</evidence>
<proteinExistence type="predicted"/>
<dbReference type="GO" id="GO:0005654">
    <property type="term" value="C:nucleoplasm"/>
    <property type="evidence" value="ECO:0007669"/>
    <property type="project" value="UniProtKB-ARBA"/>
</dbReference>
<dbReference type="EMBL" id="KN822944">
    <property type="protein sequence ID" value="KIO34122.1"/>
    <property type="molecule type" value="Genomic_DNA"/>
</dbReference>
<dbReference type="InterPro" id="IPR013907">
    <property type="entry name" value="Sds3"/>
</dbReference>
<reference evidence="8" key="2">
    <citation type="submission" date="2015-01" db="EMBL/GenBank/DDBJ databases">
        <title>Evolutionary Origins and Diversification of the Mycorrhizal Mutualists.</title>
        <authorList>
            <consortium name="DOE Joint Genome Institute"/>
            <consortium name="Mycorrhizal Genomics Consortium"/>
            <person name="Kohler A."/>
            <person name="Kuo A."/>
            <person name="Nagy L.G."/>
            <person name="Floudas D."/>
            <person name="Copeland A."/>
            <person name="Barry K.W."/>
            <person name="Cichocki N."/>
            <person name="Veneault-Fourrey C."/>
            <person name="LaButti K."/>
            <person name="Lindquist E.A."/>
            <person name="Lipzen A."/>
            <person name="Lundell T."/>
            <person name="Morin E."/>
            <person name="Murat C."/>
            <person name="Riley R."/>
            <person name="Ohm R."/>
            <person name="Sun H."/>
            <person name="Tunlid A."/>
            <person name="Henrissat B."/>
            <person name="Grigoriev I.V."/>
            <person name="Hibbett D.S."/>
            <person name="Martin F."/>
        </authorList>
    </citation>
    <scope>NUCLEOTIDE SEQUENCE [LARGE SCALE GENOMIC DNA]</scope>
    <source>
        <strain evidence="8">MUT 4182</strain>
    </source>
</reference>
<reference evidence="7 8" key="1">
    <citation type="submission" date="2014-04" db="EMBL/GenBank/DDBJ databases">
        <authorList>
            <consortium name="DOE Joint Genome Institute"/>
            <person name="Kuo A."/>
            <person name="Girlanda M."/>
            <person name="Perotto S."/>
            <person name="Kohler A."/>
            <person name="Nagy L.G."/>
            <person name="Floudas D."/>
            <person name="Copeland A."/>
            <person name="Barry K.W."/>
            <person name="Cichocki N."/>
            <person name="Veneault-Fourrey C."/>
            <person name="LaButti K."/>
            <person name="Lindquist E.A."/>
            <person name="Lipzen A."/>
            <person name="Lundell T."/>
            <person name="Morin E."/>
            <person name="Murat C."/>
            <person name="Sun H."/>
            <person name="Tunlid A."/>
            <person name="Henrissat B."/>
            <person name="Grigoriev I.V."/>
            <person name="Hibbett D.S."/>
            <person name="Martin F."/>
            <person name="Nordberg H.P."/>
            <person name="Cantor M.N."/>
            <person name="Hua S.X."/>
        </authorList>
    </citation>
    <scope>NUCLEOTIDE SEQUENCE [LARGE SCALE GENOMIC DNA]</scope>
    <source>
        <strain evidence="7 8">MUT 4182</strain>
    </source>
</reference>
<comment type="subcellular location">
    <subcellularLocation>
        <location evidence="1">Nucleus</location>
    </subcellularLocation>
</comment>
<evidence type="ECO:0000256" key="5">
    <source>
        <dbReference type="ARBA" id="ARBA00023242"/>
    </source>
</evidence>
<feature type="region of interest" description="Disordered" evidence="6">
    <location>
        <begin position="40"/>
        <end position="71"/>
    </location>
</feature>
<evidence type="ECO:0000256" key="4">
    <source>
        <dbReference type="ARBA" id="ARBA00023163"/>
    </source>
</evidence>
<protein>
    <submittedName>
        <fullName evidence="7">Uncharacterized protein</fullName>
    </submittedName>
</protein>
<name>A0A0C3MK85_9AGAM</name>
<keyword evidence="5" id="KW-0539">Nucleus</keyword>
<dbReference type="STRING" id="1051891.A0A0C3MK85"/>
<dbReference type="HOGENOM" id="CLU_071644_0_0_1"/>